<accession>A0A8T0PIH2</accession>
<evidence type="ECO:0000313" key="3">
    <source>
        <dbReference type="Proteomes" id="UP000823388"/>
    </source>
</evidence>
<proteinExistence type="predicted"/>
<evidence type="ECO:0000256" key="1">
    <source>
        <dbReference type="SAM" id="MobiDB-lite"/>
    </source>
</evidence>
<dbReference type="EMBL" id="CM029051">
    <property type="protein sequence ID" value="KAG2562097.1"/>
    <property type="molecule type" value="Genomic_DNA"/>
</dbReference>
<gene>
    <name evidence="2" type="ORF">PVAP13_8KG120905</name>
</gene>
<protein>
    <submittedName>
        <fullName evidence="2">Uncharacterized protein</fullName>
    </submittedName>
</protein>
<dbReference type="Proteomes" id="UP000823388">
    <property type="component" value="Chromosome 8K"/>
</dbReference>
<feature type="region of interest" description="Disordered" evidence="1">
    <location>
        <begin position="1"/>
        <end position="40"/>
    </location>
</feature>
<feature type="compositionally biased region" description="Basic and acidic residues" evidence="1">
    <location>
        <begin position="18"/>
        <end position="40"/>
    </location>
</feature>
<comment type="caution">
    <text evidence="2">The sequence shown here is derived from an EMBL/GenBank/DDBJ whole genome shotgun (WGS) entry which is preliminary data.</text>
</comment>
<dbReference type="AlphaFoldDB" id="A0A8T0PIH2"/>
<organism evidence="2 3">
    <name type="scientific">Panicum virgatum</name>
    <name type="common">Blackwell switchgrass</name>
    <dbReference type="NCBI Taxonomy" id="38727"/>
    <lineage>
        <taxon>Eukaryota</taxon>
        <taxon>Viridiplantae</taxon>
        <taxon>Streptophyta</taxon>
        <taxon>Embryophyta</taxon>
        <taxon>Tracheophyta</taxon>
        <taxon>Spermatophyta</taxon>
        <taxon>Magnoliopsida</taxon>
        <taxon>Liliopsida</taxon>
        <taxon>Poales</taxon>
        <taxon>Poaceae</taxon>
        <taxon>PACMAD clade</taxon>
        <taxon>Panicoideae</taxon>
        <taxon>Panicodae</taxon>
        <taxon>Paniceae</taxon>
        <taxon>Panicinae</taxon>
        <taxon>Panicum</taxon>
        <taxon>Panicum sect. Hiantes</taxon>
    </lineage>
</organism>
<evidence type="ECO:0000313" key="2">
    <source>
        <dbReference type="EMBL" id="KAG2562097.1"/>
    </source>
</evidence>
<keyword evidence="3" id="KW-1185">Reference proteome</keyword>
<name>A0A8T0PIH2_PANVG</name>
<sequence length="180" mass="21139">MTHKSRDMDYKVQNSVNKFKDEDRCGEEHSFEKPHEEEAPAIEKEGAKIGLAEWVKNIQLTSYPYVKEEPKRSRSMEIAMLNGRLPRVANILFFQPKVVDGWMEVAEAGKKMVSWNNYWPPSRNIIQEYRLLGIYFSWKPNDQEQKIIVENYRLLGDYSHMKTIVPIQSHEDYSSHTSAD</sequence>
<feature type="compositionally biased region" description="Basic and acidic residues" evidence="1">
    <location>
        <begin position="1"/>
        <end position="10"/>
    </location>
</feature>
<reference evidence="2" key="1">
    <citation type="submission" date="2020-05" db="EMBL/GenBank/DDBJ databases">
        <title>WGS assembly of Panicum virgatum.</title>
        <authorList>
            <person name="Lovell J.T."/>
            <person name="Jenkins J."/>
            <person name="Shu S."/>
            <person name="Juenger T.E."/>
            <person name="Schmutz J."/>
        </authorList>
    </citation>
    <scope>NUCLEOTIDE SEQUENCE</scope>
    <source>
        <strain evidence="2">AP13</strain>
    </source>
</reference>